<dbReference type="EC" id="2.2.1.2" evidence="4 8"/>
<evidence type="ECO:0000256" key="4">
    <source>
        <dbReference type="ARBA" id="ARBA00013151"/>
    </source>
</evidence>
<keyword evidence="6 8" id="KW-0570">Pentose shunt</keyword>
<name>A0A7S0VEH6_9CHLO</name>
<dbReference type="PROSITE" id="PS00958">
    <property type="entry name" value="TRANSALDOLASE_2"/>
    <property type="match status" value="1"/>
</dbReference>
<evidence type="ECO:0000313" key="9">
    <source>
        <dbReference type="EMBL" id="CAD8784798.1"/>
    </source>
</evidence>
<dbReference type="PANTHER" id="PTHR10683">
    <property type="entry name" value="TRANSALDOLASE"/>
    <property type="match status" value="1"/>
</dbReference>
<keyword evidence="5 8" id="KW-0808">Transferase</keyword>
<dbReference type="PANTHER" id="PTHR10683:SF18">
    <property type="entry name" value="TRANSALDOLASE"/>
    <property type="match status" value="1"/>
</dbReference>
<evidence type="ECO:0000256" key="2">
    <source>
        <dbReference type="ARBA" id="ARBA00004857"/>
    </source>
</evidence>
<dbReference type="UniPathway" id="UPA00115">
    <property type="reaction ID" value="UER00414"/>
</dbReference>
<organism evidence="9">
    <name type="scientific">Polytomella parva</name>
    <dbReference type="NCBI Taxonomy" id="51329"/>
    <lineage>
        <taxon>Eukaryota</taxon>
        <taxon>Viridiplantae</taxon>
        <taxon>Chlorophyta</taxon>
        <taxon>core chlorophytes</taxon>
        <taxon>Chlorophyceae</taxon>
        <taxon>CS clade</taxon>
        <taxon>Chlamydomonadales</taxon>
        <taxon>Chlamydomonadaceae</taxon>
        <taxon>Polytomella</taxon>
    </lineage>
</organism>
<comment type="pathway">
    <text evidence="2 8">Carbohydrate degradation; pentose phosphate pathway; D-glyceraldehyde 3-phosphate and beta-D-fructose 6-phosphate from D-ribose 5-phosphate and D-xylulose 5-phosphate (non-oxidative stage): step 2/3.</text>
</comment>
<evidence type="ECO:0000256" key="3">
    <source>
        <dbReference type="ARBA" id="ARBA00008012"/>
    </source>
</evidence>
<dbReference type="FunFam" id="3.20.20.70:FF:000131">
    <property type="entry name" value="Transaldolase"/>
    <property type="match status" value="1"/>
</dbReference>
<comment type="similarity">
    <text evidence="3">Belongs to the transaldolase family. Type 1 subfamily.</text>
</comment>
<dbReference type="InterPro" id="IPR013785">
    <property type="entry name" value="Aldolase_TIM"/>
</dbReference>
<proteinExistence type="inferred from homology"/>
<dbReference type="Pfam" id="PF00923">
    <property type="entry name" value="TAL_FSA"/>
    <property type="match status" value="1"/>
</dbReference>
<dbReference type="InterPro" id="IPR001585">
    <property type="entry name" value="TAL/FSA"/>
</dbReference>
<evidence type="ECO:0000256" key="1">
    <source>
        <dbReference type="ARBA" id="ARBA00003518"/>
    </source>
</evidence>
<dbReference type="EMBL" id="HBFM01026922">
    <property type="protein sequence ID" value="CAD8784798.1"/>
    <property type="molecule type" value="Transcribed_RNA"/>
</dbReference>
<evidence type="ECO:0000256" key="5">
    <source>
        <dbReference type="ARBA" id="ARBA00022679"/>
    </source>
</evidence>
<protein>
    <recommendedName>
        <fullName evidence="4 8">Transaldolase</fullName>
        <ecNumber evidence="4 8">2.2.1.2</ecNumber>
    </recommendedName>
</protein>
<accession>A0A7S0VEH6</accession>
<dbReference type="GO" id="GO:0004801">
    <property type="term" value="F:transaldolase activity"/>
    <property type="evidence" value="ECO:0007669"/>
    <property type="project" value="UniProtKB-EC"/>
</dbReference>
<evidence type="ECO:0000256" key="6">
    <source>
        <dbReference type="ARBA" id="ARBA00023126"/>
    </source>
</evidence>
<dbReference type="GO" id="GO:0005737">
    <property type="term" value="C:cytoplasm"/>
    <property type="evidence" value="ECO:0007669"/>
    <property type="project" value="InterPro"/>
</dbReference>
<dbReference type="AlphaFoldDB" id="A0A7S0VEH6"/>
<dbReference type="InterPro" id="IPR018225">
    <property type="entry name" value="Transaldolase_AS"/>
</dbReference>
<comment type="function">
    <text evidence="8">Catalyzes the rate-limiting step of the non-oxidative phase in the pentose phosphate pathway. Catalyzes the reversible conversion of sedheptulose-7-phosphate and D-glyceraldehyde 3-phosphate into erythrose-4-phosphate and beta-D-fructose 6-phosphate.</text>
</comment>
<dbReference type="Gene3D" id="3.20.20.70">
    <property type="entry name" value="Aldolase class I"/>
    <property type="match status" value="1"/>
</dbReference>
<comment type="catalytic activity">
    <reaction evidence="8">
        <text>D-sedoheptulose 7-phosphate + D-glyceraldehyde 3-phosphate = D-erythrose 4-phosphate + beta-D-fructose 6-phosphate</text>
        <dbReference type="Rhea" id="RHEA:17053"/>
        <dbReference type="ChEBI" id="CHEBI:16897"/>
        <dbReference type="ChEBI" id="CHEBI:57483"/>
        <dbReference type="ChEBI" id="CHEBI:57634"/>
        <dbReference type="ChEBI" id="CHEBI:59776"/>
        <dbReference type="EC" id="2.2.1.2"/>
    </reaction>
</comment>
<dbReference type="HAMAP" id="MF_00492">
    <property type="entry name" value="Transaldolase_1"/>
    <property type="match status" value="1"/>
</dbReference>
<dbReference type="PROSITE" id="PS01054">
    <property type="entry name" value="TRANSALDOLASE_1"/>
    <property type="match status" value="1"/>
</dbReference>
<comment type="function">
    <text evidence="1">Transaldolase is important for the balance of metabolites in the pentose-phosphate pathway.</text>
</comment>
<evidence type="ECO:0000256" key="7">
    <source>
        <dbReference type="ARBA" id="ARBA00023270"/>
    </source>
</evidence>
<dbReference type="NCBIfam" id="TIGR00874">
    <property type="entry name" value="talAB"/>
    <property type="match status" value="1"/>
</dbReference>
<reference evidence="9" key="1">
    <citation type="submission" date="2021-01" db="EMBL/GenBank/DDBJ databases">
        <authorList>
            <person name="Corre E."/>
            <person name="Pelletier E."/>
            <person name="Niang G."/>
            <person name="Scheremetjew M."/>
            <person name="Finn R."/>
            <person name="Kale V."/>
            <person name="Holt S."/>
            <person name="Cochrane G."/>
            <person name="Meng A."/>
            <person name="Brown T."/>
            <person name="Cohen L."/>
        </authorList>
    </citation>
    <scope>NUCLEOTIDE SEQUENCE</scope>
    <source>
        <strain evidence="9">SAG 63-3</strain>
    </source>
</reference>
<dbReference type="InterPro" id="IPR004730">
    <property type="entry name" value="Transaldolase_1"/>
</dbReference>
<keyword evidence="7" id="KW-0704">Schiff base</keyword>
<dbReference type="CDD" id="cd00957">
    <property type="entry name" value="Transaldolase_TalAB"/>
    <property type="match status" value="1"/>
</dbReference>
<gene>
    <name evidence="9" type="ORF">PPAR00522_LOCUS17425</name>
</gene>
<dbReference type="SUPFAM" id="SSF51569">
    <property type="entry name" value="Aldolase"/>
    <property type="match status" value="1"/>
</dbReference>
<dbReference type="GO" id="GO:0005975">
    <property type="term" value="P:carbohydrate metabolic process"/>
    <property type="evidence" value="ECO:0007669"/>
    <property type="project" value="InterPro"/>
</dbReference>
<evidence type="ECO:0000256" key="8">
    <source>
        <dbReference type="RuleBase" id="RU000501"/>
    </source>
</evidence>
<dbReference type="GO" id="GO:0006098">
    <property type="term" value="P:pentose-phosphate shunt"/>
    <property type="evidence" value="ECO:0007669"/>
    <property type="project" value="UniProtKB-UniPathway"/>
</dbReference>
<sequence length="328" mass="36219">MGFSNQLEALRSYSTVVADTGEISLVKKFKPIDCTTNPSLVYKTILLPEYSYFVDEALASKCVEQASSTNPDARPHSDLADILAVNLGCELLKVVPGRVSTEVDATISYDTAATVAKALRLIKLYEERGVPRSRVYIKIASTWEGIEACRELEKQNINCNMTLIFSFAQAAACAAAGATLISPFVGRILDWYKKQNPETQYTAKNDPGVVSVHRIYNYYKKYGYKTIVMAASFRNVGEILGLAGCDNITISPQLLGQLEASQEPVERVLSPESAVSEDSDIKSFSKELFDRLHSADQMAVEKLKEGIESFASDQKKLEDLISNKLQDK</sequence>